<accession>A0ABW7GBU3</accession>
<reference evidence="1 2" key="1">
    <citation type="submission" date="2024-09" db="EMBL/GenBank/DDBJ databases">
        <title>Novel species of the genus Pelomonas and Roseateles isolated from streams.</title>
        <authorList>
            <person name="Lu H."/>
        </authorList>
    </citation>
    <scope>NUCLEOTIDE SEQUENCE [LARGE SCALE GENOMIC DNA]</scope>
    <source>
        <strain evidence="1 2">BYS96W</strain>
    </source>
</reference>
<gene>
    <name evidence="1" type="ORF">ACG00X_21395</name>
</gene>
<dbReference type="Proteomes" id="UP001606305">
    <property type="component" value="Unassembled WGS sequence"/>
</dbReference>
<evidence type="ECO:0000313" key="2">
    <source>
        <dbReference type="Proteomes" id="UP001606305"/>
    </source>
</evidence>
<comment type="caution">
    <text evidence="1">The sequence shown here is derived from an EMBL/GenBank/DDBJ whole genome shotgun (WGS) entry which is preliminary data.</text>
</comment>
<dbReference type="EMBL" id="JBIGIA010000021">
    <property type="protein sequence ID" value="MFG6459398.1"/>
    <property type="molecule type" value="Genomic_DNA"/>
</dbReference>
<name>A0ABW7GBU3_9BURK</name>
<sequence>METFAELAWPRYCILSGLRKACQAFLAEPEVLAAERELAAYWTGYSEVRRTPGAERKGSAEGWAHLLDDCIERVAPTAKGRRLR</sequence>
<organism evidence="1 2">
    <name type="scientific">Pelomonas nitida</name>
    <dbReference type="NCBI Taxonomy" id="3299027"/>
    <lineage>
        <taxon>Bacteria</taxon>
        <taxon>Pseudomonadati</taxon>
        <taxon>Pseudomonadota</taxon>
        <taxon>Betaproteobacteria</taxon>
        <taxon>Burkholderiales</taxon>
        <taxon>Sphaerotilaceae</taxon>
        <taxon>Roseateles</taxon>
    </lineage>
</organism>
<proteinExistence type="predicted"/>
<evidence type="ECO:0000313" key="1">
    <source>
        <dbReference type="EMBL" id="MFG6459398.1"/>
    </source>
</evidence>
<dbReference type="RefSeq" id="WP_394491349.1">
    <property type="nucleotide sequence ID" value="NZ_JBIGIA010000021.1"/>
</dbReference>
<keyword evidence="2" id="KW-1185">Reference proteome</keyword>
<protein>
    <submittedName>
        <fullName evidence="1">Uncharacterized protein</fullName>
    </submittedName>
</protein>